<feature type="domain" description="RRM" evidence="5">
    <location>
        <begin position="11"/>
        <end position="89"/>
    </location>
</feature>
<comment type="similarity">
    <text evidence="1">Belongs to the polyadenylate-binding protein type-1 family.</text>
</comment>
<dbReference type="Proteomes" id="UP000030764">
    <property type="component" value="Unassembled WGS sequence"/>
</dbReference>
<dbReference type="InterPro" id="IPR034364">
    <property type="entry name" value="PABP_RRM1"/>
</dbReference>
<dbReference type="CDD" id="cd12378">
    <property type="entry name" value="RRM1_I_PABPs"/>
    <property type="match status" value="1"/>
</dbReference>
<dbReference type="Pfam" id="PF00076">
    <property type="entry name" value="RRM_1"/>
    <property type="match status" value="4"/>
</dbReference>
<evidence type="ECO:0000256" key="3">
    <source>
        <dbReference type="ARBA" id="ARBA00022884"/>
    </source>
</evidence>
<sequence length="520" mass="58532">MAASSRSYAMASLYVGDLHPDVNEANLFDKFSTAGPVVSIRVCRDSTTVRSLGYAYVNFQSHADAERALDTMNFDLVMGRPMRIMWSQRDPSLRRSGVGNIFIKNLEKNIDHKMIYDTFSNFGNILSCKIAVDESNKSKGYGFVHFETEESAQKAIDRVNGMLMNNKQVYVGKFIPRAQRMRDLGESALRFKNVYVKNFEEELTEDKLKEMFGKFGTIESCIVMKDEAGKSRGFGFISFTDYDAAERAVQEMNDYQLESGKKLYVGRAQKKAERQAELKRRYELMKMERQQQYAGVNLYVKNLDDNIDDEKLRKAFSEFGTITSAKVMTDENGRNKGFGFVCFSTPEEATRAVSEKNSRMLGSKPLYVALAQRKEDRRARLASEHIQRMNNTRFQHPGINQLYPGPGYFLHSAMSAAPRTYITAATMPTVPPQVRGGTPRWVNNATMTRGQALAMMQPYPQAMARARAPTMVAAPAPAGVRAQAGAAQMRQMSAGQVIQQPRFTGKCHLLKFLCTGGNRL</sequence>
<dbReference type="InterPro" id="IPR003954">
    <property type="entry name" value="RRM_euk-type"/>
</dbReference>
<evidence type="ECO:0000256" key="4">
    <source>
        <dbReference type="PROSITE-ProRule" id="PRU00176"/>
    </source>
</evidence>
<feature type="domain" description="RRM" evidence="5">
    <location>
        <begin position="192"/>
        <end position="270"/>
    </location>
</feature>
<reference evidence="6 8" key="1">
    <citation type="journal article" date="2014" name="Nat. Genet.">
        <title>Genome and transcriptome of the porcine whipworm Trichuris suis.</title>
        <authorList>
            <person name="Jex A.R."/>
            <person name="Nejsum P."/>
            <person name="Schwarz E.M."/>
            <person name="Hu L."/>
            <person name="Young N.D."/>
            <person name="Hall R.S."/>
            <person name="Korhonen P.K."/>
            <person name="Liao S."/>
            <person name="Thamsborg S."/>
            <person name="Xia J."/>
            <person name="Xu P."/>
            <person name="Wang S."/>
            <person name="Scheerlinck J.P."/>
            <person name="Hofmann A."/>
            <person name="Sternberg P.W."/>
            <person name="Wang J."/>
            <person name="Gasser R.B."/>
        </authorList>
    </citation>
    <scope>NUCLEOTIDE SEQUENCE [LARGE SCALE GENOMIC DNA]</scope>
    <source>
        <strain evidence="7">DCEP-RM93F</strain>
        <strain evidence="6">DCEP-RM93M</strain>
    </source>
</reference>
<dbReference type="InterPro" id="IPR012677">
    <property type="entry name" value="Nucleotide-bd_a/b_plait_sf"/>
</dbReference>
<evidence type="ECO:0000259" key="5">
    <source>
        <dbReference type="PROSITE" id="PS50102"/>
    </source>
</evidence>
<dbReference type="SMART" id="SM00360">
    <property type="entry name" value="RRM"/>
    <property type="match status" value="4"/>
</dbReference>
<dbReference type="CDD" id="cd12379">
    <property type="entry name" value="RRM2_I_PABPs"/>
    <property type="match status" value="1"/>
</dbReference>
<evidence type="ECO:0000313" key="7">
    <source>
        <dbReference type="EMBL" id="KFD69033.1"/>
    </source>
</evidence>
<dbReference type="EMBL" id="KL367499">
    <property type="protein sequence ID" value="KFD69033.1"/>
    <property type="molecule type" value="Genomic_DNA"/>
</dbReference>
<dbReference type="PROSITE" id="PS50102">
    <property type="entry name" value="RRM"/>
    <property type="match status" value="4"/>
</dbReference>
<organism evidence="6 8">
    <name type="scientific">Trichuris suis</name>
    <name type="common">pig whipworm</name>
    <dbReference type="NCBI Taxonomy" id="68888"/>
    <lineage>
        <taxon>Eukaryota</taxon>
        <taxon>Metazoa</taxon>
        <taxon>Ecdysozoa</taxon>
        <taxon>Nematoda</taxon>
        <taxon>Enoplea</taxon>
        <taxon>Dorylaimia</taxon>
        <taxon>Trichinellida</taxon>
        <taxon>Trichuridae</taxon>
        <taxon>Trichuris</taxon>
    </lineage>
</organism>
<evidence type="ECO:0000256" key="2">
    <source>
        <dbReference type="ARBA" id="ARBA00022737"/>
    </source>
</evidence>
<feature type="domain" description="RRM" evidence="5">
    <location>
        <begin position="296"/>
        <end position="373"/>
    </location>
</feature>
<dbReference type="InterPro" id="IPR035979">
    <property type="entry name" value="RBD_domain_sf"/>
</dbReference>
<dbReference type="FunFam" id="3.30.70.330:FF:000021">
    <property type="entry name" value="Polyadenylate-binding protein"/>
    <property type="match status" value="1"/>
</dbReference>
<evidence type="ECO:0000313" key="6">
    <source>
        <dbReference type="EMBL" id="KFD52425.1"/>
    </source>
</evidence>
<dbReference type="Gene3D" id="3.30.70.330">
    <property type="match status" value="4"/>
</dbReference>
<name>A0A085M5C9_9BILA</name>
<dbReference type="InterPro" id="IPR000504">
    <property type="entry name" value="RRM_dom"/>
</dbReference>
<proteinExistence type="inferred from homology"/>
<evidence type="ECO:0000256" key="1">
    <source>
        <dbReference type="ARBA" id="ARBA00008557"/>
    </source>
</evidence>
<dbReference type="CDD" id="cd12381">
    <property type="entry name" value="RRM4_I_PABPs"/>
    <property type="match status" value="1"/>
</dbReference>
<feature type="domain" description="RRM" evidence="5">
    <location>
        <begin position="99"/>
        <end position="176"/>
    </location>
</feature>
<dbReference type="AlphaFoldDB" id="A0A085M5C9"/>
<keyword evidence="2" id="KW-0677">Repeat</keyword>
<keyword evidence="3 4" id="KW-0694">RNA-binding</keyword>
<dbReference type="FunFam" id="3.30.70.330:FF:000003">
    <property type="entry name" value="Polyadenylate-binding protein"/>
    <property type="match status" value="1"/>
</dbReference>
<keyword evidence="8" id="KW-1185">Reference proteome</keyword>
<dbReference type="InterPro" id="IPR045305">
    <property type="entry name" value="RRM2_I_PABPs"/>
</dbReference>
<dbReference type="GO" id="GO:0003723">
    <property type="term" value="F:RNA binding"/>
    <property type="evidence" value="ECO:0007669"/>
    <property type="project" value="UniProtKB-UniRule"/>
</dbReference>
<evidence type="ECO:0000313" key="8">
    <source>
        <dbReference type="Proteomes" id="UP000030764"/>
    </source>
</evidence>
<dbReference type="FunFam" id="3.30.70.330:FF:000091">
    <property type="entry name" value="Polyadenylate-binding protein"/>
    <property type="match status" value="1"/>
</dbReference>
<dbReference type="CDD" id="cd12380">
    <property type="entry name" value="RRM3_I_PABPs"/>
    <property type="match status" value="1"/>
</dbReference>
<dbReference type="InterPro" id="IPR006515">
    <property type="entry name" value="PABP_1234"/>
</dbReference>
<dbReference type="SUPFAM" id="SSF54928">
    <property type="entry name" value="RNA-binding domain, RBD"/>
    <property type="match status" value="2"/>
</dbReference>
<dbReference type="NCBIfam" id="TIGR01628">
    <property type="entry name" value="PABP-1234"/>
    <property type="match status" value="1"/>
</dbReference>
<dbReference type="PANTHER" id="PTHR24012">
    <property type="entry name" value="RNA BINDING PROTEIN"/>
    <property type="match status" value="1"/>
</dbReference>
<dbReference type="SMART" id="SM00361">
    <property type="entry name" value="RRM_1"/>
    <property type="match status" value="4"/>
</dbReference>
<gene>
    <name evidence="6" type="ORF">M513_06622</name>
    <name evidence="7" type="ORF">M514_06622</name>
</gene>
<dbReference type="EMBL" id="KL363227">
    <property type="protein sequence ID" value="KFD52425.1"/>
    <property type="molecule type" value="Genomic_DNA"/>
</dbReference>
<accession>A0A085M5C9</accession>
<protein>
    <recommendedName>
        <fullName evidence="5">RRM domain-containing protein</fullName>
    </recommendedName>
</protein>
<dbReference type="Proteomes" id="UP000030758">
    <property type="component" value="Unassembled WGS sequence"/>
</dbReference>